<proteinExistence type="inferred from homology"/>
<evidence type="ECO:0000313" key="18">
    <source>
        <dbReference type="EMBL" id="KAK3395094.1"/>
    </source>
</evidence>
<dbReference type="GO" id="GO:0004497">
    <property type="term" value="F:monooxygenase activity"/>
    <property type="evidence" value="ECO:0007669"/>
    <property type="project" value="UniProtKB-KW"/>
</dbReference>
<accession>A0AAE0U951</accession>
<evidence type="ECO:0000256" key="17">
    <source>
        <dbReference type="SAM" id="Phobius"/>
    </source>
</evidence>
<comment type="similarity">
    <text evidence="4">Belongs to the cytochrome P450 family.</text>
</comment>
<dbReference type="InterPro" id="IPR001128">
    <property type="entry name" value="Cyt_P450"/>
</dbReference>
<keyword evidence="10 16" id="KW-0408">Iron</keyword>
<organism evidence="18 19">
    <name type="scientific">Podospora didyma</name>
    <dbReference type="NCBI Taxonomy" id="330526"/>
    <lineage>
        <taxon>Eukaryota</taxon>
        <taxon>Fungi</taxon>
        <taxon>Dikarya</taxon>
        <taxon>Ascomycota</taxon>
        <taxon>Pezizomycotina</taxon>
        <taxon>Sordariomycetes</taxon>
        <taxon>Sordariomycetidae</taxon>
        <taxon>Sordariales</taxon>
        <taxon>Podosporaceae</taxon>
        <taxon>Podospora</taxon>
    </lineage>
</organism>
<dbReference type="InterPro" id="IPR050121">
    <property type="entry name" value="Cytochrome_P450_monoxygenase"/>
</dbReference>
<dbReference type="GO" id="GO:0016705">
    <property type="term" value="F:oxidoreductase activity, acting on paired donors, with incorporation or reduction of molecular oxygen"/>
    <property type="evidence" value="ECO:0007669"/>
    <property type="project" value="InterPro"/>
</dbReference>
<evidence type="ECO:0000256" key="8">
    <source>
        <dbReference type="ARBA" id="ARBA00022989"/>
    </source>
</evidence>
<dbReference type="EMBL" id="JAULSW010000001">
    <property type="protein sequence ID" value="KAK3395094.1"/>
    <property type="molecule type" value="Genomic_DNA"/>
</dbReference>
<comment type="pathway">
    <text evidence="3">Hormone biosynthesis.</text>
</comment>
<dbReference type="GO" id="GO:0016020">
    <property type="term" value="C:membrane"/>
    <property type="evidence" value="ECO:0007669"/>
    <property type="project" value="UniProtKB-SubCell"/>
</dbReference>
<evidence type="ECO:0000256" key="14">
    <source>
        <dbReference type="ARBA" id="ARBA00068222"/>
    </source>
</evidence>
<feature type="binding site" description="axial binding residue" evidence="16">
    <location>
        <position position="457"/>
    </location>
    <ligand>
        <name>heme</name>
        <dbReference type="ChEBI" id="CHEBI:30413"/>
    </ligand>
    <ligandPart>
        <name>Fe</name>
        <dbReference type="ChEBI" id="CHEBI:18248"/>
    </ligandPart>
</feature>
<evidence type="ECO:0000256" key="9">
    <source>
        <dbReference type="ARBA" id="ARBA00023002"/>
    </source>
</evidence>
<keyword evidence="19" id="KW-1185">Reference proteome</keyword>
<keyword evidence="12" id="KW-0503">Monooxygenase</keyword>
<evidence type="ECO:0000256" key="3">
    <source>
        <dbReference type="ARBA" id="ARBA00004972"/>
    </source>
</evidence>
<dbReference type="Proteomes" id="UP001285441">
    <property type="component" value="Unassembled WGS sequence"/>
</dbReference>
<dbReference type="GO" id="GO:0020037">
    <property type="term" value="F:heme binding"/>
    <property type="evidence" value="ECO:0007669"/>
    <property type="project" value="InterPro"/>
</dbReference>
<evidence type="ECO:0000256" key="10">
    <source>
        <dbReference type="ARBA" id="ARBA00023004"/>
    </source>
</evidence>
<dbReference type="SUPFAM" id="SSF48264">
    <property type="entry name" value="Cytochrome P450"/>
    <property type="match status" value="1"/>
</dbReference>
<name>A0AAE0U951_9PEZI</name>
<dbReference type="CDD" id="cd11060">
    <property type="entry name" value="CYP57A1-like"/>
    <property type="match status" value="1"/>
</dbReference>
<evidence type="ECO:0000313" key="19">
    <source>
        <dbReference type="Proteomes" id="UP001285441"/>
    </source>
</evidence>
<comment type="caution">
    <text evidence="18">The sequence shown here is derived from an EMBL/GenBank/DDBJ whole genome shotgun (WGS) entry which is preliminary data.</text>
</comment>
<dbReference type="PRINTS" id="PR00385">
    <property type="entry name" value="P450"/>
</dbReference>
<evidence type="ECO:0000256" key="16">
    <source>
        <dbReference type="PIRSR" id="PIRSR602401-1"/>
    </source>
</evidence>
<keyword evidence="6 17" id="KW-0812">Transmembrane</keyword>
<dbReference type="PANTHER" id="PTHR24305:SF77">
    <property type="entry name" value="CYTOCHROME P450 MONOOXYGENASE"/>
    <property type="match status" value="1"/>
</dbReference>
<sequence length="515" mass="58391">MLPELLAGLLHGTYLVPALSLGLVVYIVVSYVSSWSRLRHIPGPPLASWSYLWMLRICFSGKQAERYKGVNAQYGSRLVRIGPNDLITDDPDIIRRMNAARSPYRKSSWYYAMKLDPYEDSLFSLTDTAAHEKLRAKLAFGYGAKENSSLETDIDEQLVSLIGLIRSKYISSDADGTLRRFDLATAAQFFTLDTLTKIAYGTEFGYLSRNEDVYGYIQTAEESVPFLVMLAEMPFLGRVFLAPWVLKLVGPKKTDKRGVGVIMDVAEKVVNSRFEDLALGREDQKDMLGSFIRHGVTKQQCQIEVPFQMIAGSDTTATAIRATLLHLTTNRRAYDRLQREIDDAAADGRVSSPVKAEEGKHLEYLQAVIYEGLRMNVPFSGLLMKEVPAEGDTLNGVHIPGGTRIAHNTMGVQRSKDIFGDDVDVFRPERWLTTDAAHHYRMQQTTDLVFGYGRWGCLGKPVAWLELNKIFVELLRRFDFQLINPKEPWHEANHNMFFQSKLWMRVTERCPENPL</sequence>
<dbReference type="FunFam" id="1.10.630.10:FF:000076">
    <property type="entry name" value="Cytochrome P450 monooxygenase"/>
    <property type="match status" value="1"/>
</dbReference>
<keyword evidence="8 17" id="KW-1133">Transmembrane helix</keyword>
<evidence type="ECO:0000256" key="15">
    <source>
        <dbReference type="ARBA" id="ARBA00079990"/>
    </source>
</evidence>
<dbReference type="InterPro" id="IPR002401">
    <property type="entry name" value="Cyt_P450_E_grp-I"/>
</dbReference>
<reference evidence="18" key="1">
    <citation type="journal article" date="2023" name="Mol. Phylogenet. Evol.">
        <title>Genome-scale phylogeny and comparative genomics of the fungal order Sordariales.</title>
        <authorList>
            <person name="Hensen N."/>
            <person name="Bonometti L."/>
            <person name="Westerberg I."/>
            <person name="Brannstrom I.O."/>
            <person name="Guillou S."/>
            <person name="Cros-Aarteil S."/>
            <person name="Calhoun S."/>
            <person name="Haridas S."/>
            <person name="Kuo A."/>
            <person name="Mondo S."/>
            <person name="Pangilinan J."/>
            <person name="Riley R."/>
            <person name="LaButti K."/>
            <person name="Andreopoulos B."/>
            <person name="Lipzen A."/>
            <person name="Chen C."/>
            <person name="Yan M."/>
            <person name="Daum C."/>
            <person name="Ng V."/>
            <person name="Clum A."/>
            <person name="Steindorff A."/>
            <person name="Ohm R.A."/>
            <person name="Martin F."/>
            <person name="Silar P."/>
            <person name="Natvig D.O."/>
            <person name="Lalanne C."/>
            <person name="Gautier V."/>
            <person name="Ament-Velasquez S.L."/>
            <person name="Kruys A."/>
            <person name="Hutchinson M.I."/>
            <person name="Powell A.J."/>
            <person name="Barry K."/>
            <person name="Miller A.N."/>
            <person name="Grigoriev I.V."/>
            <person name="Debuchy R."/>
            <person name="Gladieux P."/>
            <person name="Hiltunen Thoren M."/>
            <person name="Johannesson H."/>
        </authorList>
    </citation>
    <scope>NUCLEOTIDE SEQUENCE</scope>
    <source>
        <strain evidence="18">CBS 232.78</strain>
    </source>
</reference>
<feature type="transmembrane region" description="Helical" evidence="17">
    <location>
        <begin position="12"/>
        <end position="32"/>
    </location>
</feature>
<dbReference type="InterPro" id="IPR036396">
    <property type="entry name" value="Cyt_P450_sf"/>
</dbReference>
<evidence type="ECO:0000256" key="11">
    <source>
        <dbReference type="ARBA" id="ARBA00023026"/>
    </source>
</evidence>
<evidence type="ECO:0000256" key="7">
    <source>
        <dbReference type="ARBA" id="ARBA00022723"/>
    </source>
</evidence>
<evidence type="ECO:0000256" key="12">
    <source>
        <dbReference type="ARBA" id="ARBA00023033"/>
    </source>
</evidence>
<evidence type="ECO:0000256" key="13">
    <source>
        <dbReference type="ARBA" id="ARBA00067672"/>
    </source>
</evidence>
<reference evidence="18" key="2">
    <citation type="submission" date="2023-06" db="EMBL/GenBank/DDBJ databases">
        <authorList>
            <consortium name="Lawrence Berkeley National Laboratory"/>
            <person name="Haridas S."/>
            <person name="Hensen N."/>
            <person name="Bonometti L."/>
            <person name="Westerberg I."/>
            <person name="Brannstrom I.O."/>
            <person name="Guillou S."/>
            <person name="Cros-Aarteil S."/>
            <person name="Calhoun S."/>
            <person name="Kuo A."/>
            <person name="Mondo S."/>
            <person name="Pangilinan J."/>
            <person name="Riley R."/>
            <person name="LaButti K."/>
            <person name="Andreopoulos B."/>
            <person name="Lipzen A."/>
            <person name="Chen C."/>
            <person name="Yanf M."/>
            <person name="Daum C."/>
            <person name="Ng V."/>
            <person name="Clum A."/>
            <person name="Steindorff A."/>
            <person name="Ohm R."/>
            <person name="Martin F."/>
            <person name="Silar P."/>
            <person name="Natvig D."/>
            <person name="Lalanne C."/>
            <person name="Gautier V."/>
            <person name="Ament-velasquez S.L."/>
            <person name="Kruys A."/>
            <person name="Hutchinson M.I."/>
            <person name="Powell A.J."/>
            <person name="Barry K."/>
            <person name="Miller A.N."/>
            <person name="Grigoriev I.V."/>
            <person name="Debuchy R."/>
            <person name="Gladieux P."/>
            <person name="Thoren M.H."/>
            <person name="Johannesson H."/>
        </authorList>
    </citation>
    <scope>NUCLEOTIDE SEQUENCE</scope>
    <source>
        <strain evidence="18">CBS 232.78</strain>
    </source>
</reference>
<dbReference type="PRINTS" id="PR00463">
    <property type="entry name" value="EP450I"/>
</dbReference>
<dbReference type="Gene3D" id="1.10.630.10">
    <property type="entry name" value="Cytochrome P450"/>
    <property type="match status" value="1"/>
</dbReference>
<keyword evidence="7 16" id="KW-0479">Metal-binding</keyword>
<evidence type="ECO:0000256" key="1">
    <source>
        <dbReference type="ARBA" id="ARBA00001971"/>
    </source>
</evidence>
<dbReference type="Pfam" id="PF00067">
    <property type="entry name" value="p450"/>
    <property type="match status" value="1"/>
</dbReference>
<gene>
    <name evidence="18" type="ORF">B0H63DRAFT_556183</name>
</gene>
<evidence type="ECO:0000256" key="2">
    <source>
        <dbReference type="ARBA" id="ARBA00004167"/>
    </source>
</evidence>
<comment type="cofactor">
    <cofactor evidence="1 16">
        <name>heme</name>
        <dbReference type="ChEBI" id="CHEBI:30413"/>
    </cofactor>
</comment>
<keyword evidence="5 16" id="KW-0349">Heme</keyword>
<keyword evidence="9" id="KW-0560">Oxidoreductase</keyword>
<dbReference type="AlphaFoldDB" id="A0AAE0U951"/>
<dbReference type="GO" id="GO:0005506">
    <property type="term" value="F:iron ion binding"/>
    <property type="evidence" value="ECO:0007669"/>
    <property type="project" value="InterPro"/>
</dbReference>
<dbReference type="PANTHER" id="PTHR24305">
    <property type="entry name" value="CYTOCHROME P450"/>
    <property type="match status" value="1"/>
</dbReference>
<protein>
    <recommendedName>
        <fullName evidence="14">Cytochrome P450 monooxygenase ABA1</fullName>
    </recommendedName>
    <alternativeName>
        <fullName evidence="15">Abscisic acid biosynthesis protein 1</fullName>
    </alternativeName>
    <alternativeName>
        <fullName evidence="13">Cytochrome P450 monooxygenase aba1</fullName>
    </alternativeName>
</protein>
<keyword evidence="17" id="KW-0472">Membrane</keyword>
<evidence type="ECO:0000256" key="6">
    <source>
        <dbReference type="ARBA" id="ARBA00022692"/>
    </source>
</evidence>
<evidence type="ECO:0000256" key="5">
    <source>
        <dbReference type="ARBA" id="ARBA00022617"/>
    </source>
</evidence>
<evidence type="ECO:0000256" key="4">
    <source>
        <dbReference type="ARBA" id="ARBA00010617"/>
    </source>
</evidence>
<keyword evidence="11" id="KW-0843">Virulence</keyword>
<comment type="subcellular location">
    <subcellularLocation>
        <location evidence="2">Membrane</location>
        <topology evidence="2">Single-pass membrane protein</topology>
    </subcellularLocation>
</comment>